<dbReference type="Proteomes" id="UP001589654">
    <property type="component" value="Unassembled WGS sequence"/>
</dbReference>
<keyword evidence="2" id="KW-1185">Reference proteome</keyword>
<dbReference type="EMBL" id="JBHMEW010000008">
    <property type="protein sequence ID" value="MFB9210629.1"/>
    <property type="molecule type" value="Genomic_DNA"/>
</dbReference>
<dbReference type="PANTHER" id="PTHR28037">
    <property type="entry name" value="ALCOHOL O-ACETYLTRANSFERASE 1-RELATED"/>
    <property type="match status" value="1"/>
</dbReference>
<proteinExistence type="predicted"/>
<dbReference type="PANTHER" id="PTHR28037:SF1">
    <property type="entry name" value="ALCOHOL O-ACETYLTRANSFERASE 1-RELATED"/>
    <property type="match status" value="1"/>
</dbReference>
<dbReference type="RefSeq" id="WP_290246879.1">
    <property type="nucleotide sequence ID" value="NZ_JAUFQT010000001.1"/>
</dbReference>
<accession>A0ABV5J3S2</accession>
<sequence>MDHTSYTENDFWLRLDNAAKIYPAIRSRELTSVIRISVELKERIKARPFCEAIQAIENRFPYYKVKLKRGFFWYFLEHENLPIQVMVDKGMPCRAFGKDELMYRVLVMGNKISVEFSHILTDGTGSLEFLKTLLFTYLEKCNQPLPAGIPWFRPNETPSSEEYEDAFNRFFKKTEAPTISIPKAFHVPFSLKPKPRFEVLLGIIPIKEIINKAKEHKVSLTEYLVAVYIYAVQKVHRDQSRNAKRRSNKKIRIQVPVNLRQMYPTKTMRNFSLYVMPEIDTRLGWYSFDELLKVVHHQMKLETDKKLISKMMARNVGGERNPFIRGMPLFLKSLILSTLYRAGTQKYSGVLTNLGKVDFTPEVNNNIKRIVFIPPPANKILKVNCGVVGFENKLVLSFGNITKTKNLEKNFFRFLISQGIPVKIENY</sequence>
<evidence type="ECO:0000313" key="1">
    <source>
        <dbReference type="EMBL" id="MFB9210629.1"/>
    </source>
</evidence>
<organism evidence="1 2">
    <name type="scientific">Echinicola jeungdonensis</name>
    <dbReference type="NCBI Taxonomy" id="709343"/>
    <lineage>
        <taxon>Bacteria</taxon>
        <taxon>Pseudomonadati</taxon>
        <taxon>Bacteroidota</taxon>
        <taxon>Cytophagia</taxon>
        <taxon>Cytophagales</taxon>
        <taxon>Cyclobacteriaceae</taxon>
        <taxon>Echinicola</taxon>
    </lineage>
</organism>
<evidence type="ECO:0000313" key="2">
    <source>
        <dbReference type="Proteomes" id="UP001589654"/>
    </source>
</evidence>
<name>A0ABV5J3S2_9BACT</name>
<evidence type="ECO:0008006" key="3">
    <source>
        <dbReference type="Google" id="ProtNLM"/>
    </source>
</evidence>
<protein>
    <recommendedName>
        <fullName evidence="3">Alcohol acetyltransferase</fullName>
    </recommendedName>
</protein>
<reference evidence="1 2" key="1">
    <citation type="submission" date="2024-09" db="EMBL/GenBank/DDBJ databases">
        <authorList>
            <person name="Sun Q."/>
            <person name="Mori K."/>
        </authorList>
    </citation>
    <scope>NUCLEOTIDE SEQUENCE [LARGE SCALE GENOMIC DNA]</scope>
    <source>
        <strain evidence="1 2">CECT 7682</strain>
    </source>
</reference>
<gene>
    <name evidence="1" type="ORF">ACFFUR_02335</name>
</gene>
<dbReference type="InterPro" id="IPR052058">
    <property type="entry name" value="Alcohol_O-acetyltransferase"/>
</dbReference>
<comment type="caution">
    <text evidence="1">The sequence shown here is derived from an EMBL/GenBank/DDBJ whole genome shotgun (WGS) entry which is preliminary data.</text>
</comment>